<evidence type="ECO:0000256" key="7">
    <source>
        <dbReference type="ARBA" id="ARBA00022824"/>
    </source>
</evidence>
<comment type="pathway">
    <text evidence="2">Glycolipid biosynthesis; glycosylphosphatidylinositol-anchor biosynthesis.</text>
</comment>
<protein>
    <recommendedName>
        <fullName evidence="11">Mannosyltransferase</fullName>
        <ecNumber evidence="11">2.4.1.-</ecNumber>
    </recommendedName>
</protein>
<keyword evidence="3" id="KW-0337">GPI-anchor biosynthesis</keyword>
<evidence type="ECO:0000256" key="6">
    <source>
        <dbReference type="ARBA" id="ARBA00022692"/>
    </source>
</evidence>
<comment type="subcellular location">
    <subcellularLocation>
        <location evidence="1 11">Endoplasmic reticulum membrane</location>
        <topology evidence="1 11">Multi-pass membrane protein</topology>
    </subcellularLocation>
</comment>
<gene>
    <name evidence="12" type="ORF">BGZ65_007603</name>
</gene>
<evidence type="ECO:0000256" key="2">
    <source>
        <dbReference type="ARBA" id="ARBA00004687"/>
    </source>
</evidence>
<feature type="transmembrane region" description="Helical" evidence="11">
    <location>
        <begin position="306"/>
        <end position="324"/>
    </location>
</feature>
<evidence type="ECO:0000256" key="4">
    <source>
        <dbReference type="ARBA" id="ARBA00022676"/>
    </source>
</evidence>
<dbReference type="AlphaFoldDB" id="A0A9P6LT21"/>
<sequence length="518" mass="57544">MSSSYVTLTYHTHPFSNSVETAILALCAVLLGRIIRDHDASLGTYSNSETSAAGAEGEPAAEAKSLASITGPETSSAGLSFMLGVLFAVGMFTRITFVLYGFPLGIMFLHLNMMASFRKDASLLKGFGQFIMACIPLALGLGLTSALVILIDSIYFGKLIILDKTTGSPLTTPLQLLATTSPQDWINNLTYKGSLTVTMLNNLRYNLDAKNLAEHGLHPRYLHLLVNYPVLFGNLAWTGMTAILQKLISRQWKSKSKLVTALGYSGICGIILLSAMPHQEARFLSPLVLPLVVTLSRRISKLGRKFWPIWLLTNAVMSIVFGFLHQSGLVPAMDLVQHKALGFHSCQQVVQSKVDHALCFTDPSRRGAMHIQDDGMSYSTRVVFYKTYLPPQHLLGYNSHSAQAHGVNLTIADWRTKDQDVLLKDLNSITVERGASVDMTLLRNLSEQEKEGQQAVLFRKTGPRQFERTLLIAPATIDFSDQYFYETRDRIPWHADLDRIQVILKNPLQTLYLNVFYL</sequence>
<organism evidence="12 13">
    <name type="scientific">Modicella reniformis</name>
    <dbReference type="NCBI Taxonomy" id="1440133"/>
    <lineage>
        <taxon>Eukaryota</taxon>
        <taxon>Fungi</taxon>
        <taxon>Fungi incertae sedis</taxon>
        <taxon>Mucoromycota</taxon>
        <taxon>Mortierellomycotina</taxon>
        <taxon>Mortierellomycetes</taxon>
        <taxon>Mortierellales</taxon>
        <taxon>Mortierellaceae</taxon>
        <taxon>Modicella</taxon>
    </lineage>
</organism>
<accession>A0A9P6LT21</accession>
<dbReference type="GO" id="GO:0000026">
    <property type="term" value="F:alpha-1,2-mannosyltransferase activity"/>
    <property type="evidence" value="ECO:0007669"/>
    <property type="project" value="TreeGrafter"/>
</dbReference>
<dbReference type="OrthoDB" id="10066429at2759"/>
<evidence type="ECO:0000256" key="8">
    <source>
        <dbReference type="ARBA" id="ARBA00022989"/>
    </source>
</evidence>
<proteinExistence type="inferred from homology"/>
<feature type="transmembrane region" description="Helical" evidence="11">
    <location>
        <begin position="130"/>
        <end position="151"/>
    </location>
</feature>
<evidence type="ECO:0000256" key="5">
    <source>
        <dbReference type="ARBA" id="ARBA00022679"/>
    </source>
</evidence>
<dbReference type="GO" id="GO:0005789">
    <property type="term" value="C:endoplasmic reticulum membrane"/>
    <property type="evidence" value="ECO:0007669"/>
    <property type="project" value="UniProtKB-SubCell"/>
</dbReference>
<evidence type="ECO:0000256" key="1">
    <source>
        <dbReference type="ARBA" id="ARBA00004477"/>
    </source>
</evidence>
<keyword evidence="9 11" id="KW-0472">Membrane</keyword>
<evidence type="ECO:0000256" key="11">
    <source>
        <dbReference type="RuleBase" id="RU363075"/>
    </source>
</evidence>
<feature type="transmembrane region" description="Helical" evidence="11">
    <location>
        <begin position="256"/>
        <end position="275"/>
    </location>
</feature>
<evidence type="ECO:0000256" key="10">
    <source>
        <dbReference type="ARBA" id="ARBA00038466"/>
    </source>
</evidence>
<dbReference type="PANTHER" id="PTHR22760:SF3">
    <property type="entry name" value="GPI MANNOSYLTRANSFERASE 4"/>
    <property type="match status" value="1"/>
</dbReference>
<evidence type="ECO:0000256" key="3">
    <source>
        <dbReference type="ARBA" id="ARBA00022502"/>
    </source>
</evidence>
<name>A0A9P6LT21_9FUNG</name>
<dbReference type="GO" id="GO:0006506">
    <property type="term" value="P:GPI anchor biosynthetic process"/>
    <property type="evidence" value="ECO:0007669"/>
    <property type="project" value="UniProtKB-KW"/>
</dbReference>
<keyword evidence="8 11" id="KW-1133">Transmembrane helix</keyword>
<dbReference type="PANTHER" id="PTHR22760">
    <property type="entry name" value="GLYCOSYLTRANSFERASE"/>
    <property type="match status" value="1"/>
</dbReference>
<dbReference type="EC" id="2.4.1.-" evidence="11"/>
<comment type="similarity">
    <text evidence="10">Belongs to the glycosyltransferase 22 family. PIGZ subfamily.</text>
</comment>
<dbReference type="Proteomes" id="UP000749646">
    <property type="component" value="Unassembled WGS sequence"/>
</dbReference>
<reference evidence="12" key="1">
    <citation type="journal article" date="2020" name="Fungal Divers.">
        <title>Resolving the Mortierellaceae phylogeny through synthesis of multi-gene phylogenetics and phylogenomics.</title>
        <authorList>
            <person name="Vandepol N."/>
            <person name="Liber J."/>
            <person name="Desiro A."/>
            <person name="Na H."/>
            <person name="Kennedy M."/>
            <person name="Barry K."/>
            <person name="Grigoriev I.V."/>
            <person name="Miller A.N."/>
            <person name="O'Donnell K."/>
            <person name="Stajich J.E."/>
            <person name="Bonito G."/>
        </authorList>
    </citation>
    <scope>NUCLEOTIDE SEQUENCE</scope>
    <source>
        <strain evidence="12">MES-2147</strain>
    </source>
</reference>
<feature type="transmembrane region" description="Helical" evidence="11">
    <location>
        <begin position="81"/>
        <end position="109"/>
    </location>
</feature>
<dbReference type="Pfam" id="PF03901">
    <property type="entry name" value="Glyco_transf_22"/>
    <property type="match status" value="1"/>
</dbReference>
<keyword evidence="4 11" id="KW-0328">Glycosyltransferase</keyword>
<keyword evidence="7 11" id="KW-0256">Endoplasmic reticulum</keyword>
<evidence type="ECO:0000313" key="12">
    <source>
        <dbReference type="EMBL" id="KAF9940284.1"/>
    </source>
</evidence>
<keyword evidence="6 11" id="KW-0812">Transmembrane</keyword>
<comment type="caution">
    <text evidence="12">The sequence shown here is derived from an EMBL/GenBank/DDBJ whole genome shotgun (WGS) entry which is preliminary data.</text>
</comment>
<dbReference type="EMBL" id="JAAAHW010009469">
    <property type="protein sequence ID" value="KAF9940284.1"/>
    <property type="molecule type" value="Genomic_DNA"/>
</dbReference>
<evidence type="ECO:0000256" key="9">
    <source>
        <dbReference type="ARBA" id="ARBA00023136"/>
    </source>
</evidence>
<dbReference type="InterPro" id="IPR005599">
    <property type="entry name" value="GPI_mannosylTrfase"/>
</dbReference>
<keyword evidence="5" id="KW-0808">Transferase</keyword>
<evidence type="ECO:0000313" key="13">
    <source>
        <dbReference type="Proteomes" id="UP000749646"/>
    </source>
</evidence>
<keyword evidence="13" id="KW-1185">Reference proteome</keyword>
<feature type="transmembrane region" description="Helical" evidence="11">
    <location>
        <begin position="221"/>
        <end position="244"/>
    </location>
</feature>